<proteinExistence type="predicted"/>
<sequence>MAGSLSYSISKPGYFLPLLNKLFTALKLVLQQQNHMLDMLSWQSMITWYQSPICIQSAHTTLVILDLFFLAGTVTSAAASDTQWLCLPNLNIKENVEHSQASSPPAKDSNFHCFQGFGSLKNSEIRLPQTCIQVLCNIKMLLQYSGLKIKLEGKDNMICFIEFQDPIFRHPLIPIFVPAIVVYEIFHYVFLGEGSGTKDSIQRPGNTEEFLQGEEFRSFQYQEVDENWIDHYSEGGHSLALR</sequence>
<evidence type="ECO:0000313" key="1">
    <source>
        <dbReference type="EMBL" id="KAK2563069.1"/>
    </source>
</evidence>
<name>A0AAD9QKM0_ACRCE</name>
<organism evidence="1 2">
    <name type="scientific">Acropora cervicornis</name>
    <name type="common">Staghorn coral</name>
    <dbReference type="NCBI Taxonomy" id="6130"/>
    <lineage>
        <taxon>Eukaryota</taxon>
        <taxon>Metazoa</taxon>
        <taxon>Cnidaria</taxon>
        <taxon>Anthozoa</taxon>
        <taxon>Hexacorallia</taxon>
        <taxon>Scleractinia</taxon>
        <taxon>Astrocoeniina</taxon>
        <taxon>Acroporidae</taxon>
        <taxon>Acropora</taxon>
    </lineage>
</organism>
<keyword evidence="2" id="KW-1185">Reference proteome</keyword>
<evidence type="ECO:0000313" key="2">
    <source>
        <dbReference type="Proteomes" id="UP001249851"/>
    </source>
</evidence>
<dbReference type="EMBL" id="JARQWQ010000026">
    <property type="protein sequence ID" value="KAK2563069.1"/>
    <property type="molecule type" value="Genomic_DNA"/>
</dbReference>
<accession>A0AAD9QKM0</accession>
<dbReference type="Proteomes" id="UP001249851">
    <property type="component" value="Unassembled WGS sequence"/>
</dbReference>
<reference evidence="1" key="2">
    <citation type="journal article" date="2023" name="Science">
        <title>Genomic signatures of disease resistance in endangered staghorn corals.</title>
        <authorList>
            <person name="Vollmer S.V."/>
            <person name="Selwyn J.D."/>
            <person name="Despard B.A."/>
            <person name="Roesel C.L."/>
        </authorList>
    </citation>
    <scope>NUCLEOTIDE SEQUENCE</scope>
    <source>
        <strain evidence="1">K2</strain>
    </source>
</reference>
<protein>
    <submittedName>
        <fullName evidence="1">Uncharacterized protein</fullName>
    </submittedName>
</protein>
<comment type="caution">
    <text evidence="1">The sequence shown here is derived from an EMBL/GenBank/DDBJ whole genome shotgun (WGS) entry which is preliminary data.</text>
</comment>
<reference evidence="1" key="1">
    <citation type="journal article" date="2023" name="G3 (Bethesda)">
        <title>Whole genome assembly and annotation of the endangered Caribbean coral Acropora cervicornis.</title>
        <authorList>
            <person name="Selwyn J.D."/>
            <person name="Vollmer S.V."/>
        </authorList>
    </citation>
    <scope>NUCLEOTIDE SEQUENCE</scope>
    <source>
        <strain evidence="1">K2</strain>
    </source>
</reference>
<dbReference type="AlphaFoldDB" id="A0AAD9QKM0"/>
<gene>
    <name evidence="1" type="ORF">P5673_013403</name>
</gene>